<dbReference type="Proteomes" id="UP001595722">
    <property type="component" value="Unassembled WGS sequence"/>
</dbReference>
<dbReference type="EMBL" id="JBHRYB010000003">
    <property type="protein sequence ID" value="MFC3679260.1"/>
    <property type="molecule type" value="Genomic_DNA"/>
</dbReference>
<evidence type="ECO:0000259" key="1">
    <source>
        <dbReference type="Pfam" id="PF04773"/>
    </source>
</evidence>
<keyword evidence="4" id="KW-1185">Reference proteome</keyword>
<dbReference type="RefSeq" id="WP_376864916.1">
    <property type="nucleotide sequence ID" value="NZ_JBHRYB010000003.1"/>
</dbReference>
<dbReference type="PIRSF" id="PIRSF018266">
    <property type="entry name" value="FecR"/>
    <property type="match status" value="1"/>
</dbReference>
<comment type="caution">
    <text evidence="3">The sequence shown here is derived from an EMBL/GenBank/DDBJ whole genome shotgun (WGS) entry which is preliminary data.</text>
</comment>
<dbReference type="Gene3D" id="2.60.120.1440">
    <property type="match status" value="1"/>
</dbReference>
<evidence type="ECO:0000313" key="4">
    <source>
        <dbReference type="Proteomes" id="UP001595722"/>
    </source>
</evidence>
<dbReference type="Pfam" id="PF04773">
    <property type="entry name" value="FecR"/>
    <property type="match status" value="1"/>
</dbReference>
<dbReference type="InterPro" id="IPR032623">
    <property type="entry name" value="FecR_N"/>
</dbReference>
<gene>
    <name evidence="3" type="ORF">ACFOMG_03935</name>
</gene>
<sequence length="336" mass="37895">MSHITAQQQHTANDWWVRQQQGLSADQQRLLEAWLVAEPAHQQAFERAEQAWQLSALLADEPLLNDDIPRRQPHSALTAQLNTRPRRWSQALLLLVFCWLGVWSWNSPWMQRWQADYYTQTGERRLIRLSDGSRVELGADTALTQQFDRQRRQLTLLRGEAVFYPAPVRDGETRPFVVSAAGQQITALGTVFYVADDNDSLALGVVQHSVRLSAADTPQAGRIVRENEFGMLKDQHWYPRPAAALTEALSWQQDQLVFRRQPVAAVIERLNRYLPDTIVLLADIAADKHLSAVFQLSSATAAESDTDTTEAAPAAAILARELNLKQLSVAGTHFLF</sequence>
<dbReference type="PANTHER" id="PTHR30273">
    <property type="entry name" value="PERIPLASMIC SIGNAL SENSOR AND SIGMA FACTOR ACTIVATOR FECR-RELATED"/>
    <property type="match status" value="1"/>
</dbReference>
<accession>A0ABV7VNY1</accession>
<dbReference type="PANTHER" id="PTHR30273:SF2">
    <property type="entry name" value="PROTEIN FECR"/>
    <property type="match status" value="1"/>
</dbReference>
<dbReference type="Pfam" id="PF16220">
    <property type="entry name" value="DUF4880"/>
    <property type="match status" value="1"/>
</dbReference>
<feature type="domain" description="FecR protein" evidence="1">
    <location>
        <begin position="116"/>
        <end position="210"/>
    </location>
</feature>
<protein>
    <submittedName>
        <fullName evidence="3">FecR family protein</fullName>
    </submittedName>
</protein>
<reference evidence="4" key="1">
    <citation type="journal article" date="2019" name="Int. J. Syst. Evol. Microbiol.">
        <title>The Global Catalogue of Microorganisms (GCM) 10K type strain sequencing project: providing services to taxonomists for standard genome sequencing and annotation.</title>
        <authorList>
            <consortium name="The Broad Institute Genomics Platform"/>
            <consortium name="The Broad Institute Genome Sequencing Center for Infectious Disease"/>
            <person name="Wu L."/>
            <person name="Ma J."/>
        </authorList>
    </citation>
    <scope>NUCLEOTIDE SEQUENCE [LARGE SCALE GENOMIC DNA]</scope>
    <source>
        <strain evidence="4">KCTC 42424</strain>
    </source>
</reference>
<name>A0ABV7VNY1_9GAMM</name>
<evidence type="ECO:0000259" key="2">
    <source>
        <dbReference type="Pfam" id="PF16220"/>
    </source>
</evidence>
<dbReference type="InterPro" id="IPR006860">
    <property type="entry name" value="FecR"/>
</dbReference>
<feature type="domain" description="FecR N-terminal" evidence="2">
    <location>
        <begin position="12"/>
        <end position="50"/>
    </location>
</feature>
<proteinExistence type="predicted"/>
<organism evidence="3 4">
    <name type="scientific">Bacterioplanoides pacificum</name>
    <dbReference type="NCBI Taxonomy" id="1171596"/>
    <lineage>
        <taxon>Bacteria</taxon>
        <taxon>Pseudomonadati</taxon>
        <taxon>Pseudomonadota</taxon>
        <taxon>Gammaproteobacteria</taxon>
        <taxon>Oceanospirillales</taxon>
        <taxon>Oceanospirillaceae</taxon>
        <taxon>Bacterioplanoides</taxon>
    </lineage>
</organism>
<dbReference type="InterPro" id="IPR012373">
    <property type="entry name" value="Ferrdict_sens_TM"/>
</dbReference>
<evidence type="ECO:0000313" key="3">
    <source>
        <dbReference type="EMBL" id="MFC3679260.1"/>
    </source>
</evidence>